<dbReference type="InterPro" id="IPR004095">
    <property type="entry name" value="TGS"/>
</dbReference>
<dbReference type="InterPro" id="IPR013029">
    <property type="entry name" value="YchF_C"/>
</dbReference>
<dbReference type="GO" id="GO:0016887">
    <property type="term" value="F:ATP hydrolysis activity"/>
    <property type="evidence" value="ECO:0007669"/>
    <property type="project" value="TreeGrafter"/>
</dbReference>
<dbReference type="FunFam" id="3.10.20.30:FF:000001">
    <property type="entry name" value="Ribosome-binding ATPase YchF"/>
    <property type="match status" value="1"/>
</dbReference>
<dbReference type="Gene3D" id="3.40.50.300">
    <property type="entry name" value="P-loop containing nucleotide triphosphate hydrolases"/>
    <property type="match status" value="1"/>
</dbReference>
<dbReference type="SUPFAM" id="SSF52540">
    <property type="entry name" value="P-loop containing nucleoside triphosphate hydrolases"/>
    <property type="match status" value="1"/>
</dbReference>
<dbReference type="PANTHER" id="PTHR23305:SF18">
    <property type="entry name" value="OBG-TYPE G DOMAIN-CONTAINING PROTEIN"/>
    <property type="match status" value="1"/>
</dbReference>
<keyword evidence="2" id="KW-0067">ATP-binding</keyword>
<dbReference type="GO" id="GO:0005737">
    <property type="term" value="C:cytoplasm"/>
    <property type="evidence" value="ECO:0007669"/>
    <property type="project" value="TreeGrafter"/>
</dbReference>
<accession>A0A7C3KQX6</accession>
<organism evidence="4">
    <name type="scientific">Dictyoglomus thermophilum</name>
    <dbReference type="NCBI Taxonomy" id="14"/>
    <lineage>
        <taxon>Bacteria</taxon>
        <taxon>Pseudomonadati</taxon>
        <taxon>Dictyoglomota</taxon>
        <taxon>Dictyoglomia</taxon>
        <taxon>Dictyoglomales</taxon>
        <taxon>Dictyoglomaceae</taxon>
        <taxon>Dictyoglomus</taxon>
    </lineage>
</organism>
<dbReference type="InterPro" id="IPR023192">
    <property type="entry name" value="TGS-like_dom_sf"/>
</dbReference>
<protein>
    <submittedName>
        <fullName evidence="4">Redox-regulated ATPase YchF</fullName>
    </submittedName>
</protein>
<gene>
    <name evidence="4" type="primary">ychF</name>
    <name evidence="4" type="ORF">ENU78_05405</name>
</gene>
<evidence type="ECO:0000313" key="4">
    <source>
        <dbReference type="EMBL" id="HGK23866.1"/>
    </source>
</evidence>
<dbReference type="EMBL" id="DTDV01000015">
    <property type="protein sequence ID" value="HGK23866.1"/>
    <property type="molecule type" value="Genomic_DNA"/>
</dbReference>
<evidence type="ECO:0000256" key="2">
    <source>
        <dbReference type="ARBA" id="ARBA00022840"/>
    </source>
</evidence>
<name>A0A7C3KQX6_DICTH</name>
<sequence length="334" mass="38826">MGNLIIGESQSGKTTFLKVLSKGKAHLKFSDVNVCAVPKEDYRLIQLWKTFNSKAINFINIDFVDLPGNTKLSSLTPQLYERIQKSEILFHVIPLFKGDVDIEEYINNEQSEMILRDLEICERLLKNKKLSMAEKSVLEKIQKNLLEEKPLNKVDFREDELKIISSWNFISTKPIFYVVNVSNDQLEDSNLIKEIKNKLEDKIYFIFPAQLEEEIIDLSEEESKEYLSIYGIENSVRNQVLDKIFEYNNLISFFTAGEKDARAWKLKKGSTALEAAGVIHSDIARGFIRAEVIRWDELVQIGDWKKAYQEGRVRIEKKDYIVQDGDVIYIRFHV</sequence>
<dbReference type="InterPro" id="IPR012676">
    <property type="entry name" value="TGS-like"/>
</dbReference>
<dbReference type="Gene3D" id="3.10.20.30">
    <property type="match status" value="1"/>
</dbReference>
<dbReference type="Gene3D" id="1.10.150.300">
    <property type="entry name" value="TGS-like domain"/>
    <property type="match status" value="1"/>
</dbReference>
<dbReference type="InterPro" id="IPR012675">
    <property type="entry name" value="Beta-grasp_dom_sf"/>
</dbReference>
<dbReference type="Pfam" id="PF06071">
    <property type="entry name" value="YchF-GTPase_C"/>
    <property type="match status" value="1"/>
</dbReference>
<dbReference type="RefSeq" id="WP_149123196.1">
    <property type="nucleotide sequence ID" value="NZ_VTFL01000006.1"/>
</dbReference>
<dbReference type="CDD" id="cd04867">
    <property type="entry name" value="TGS_YchF_OLA1"/>
    <property type="match status" value="1"/>
</dbReference>
<reference evidence="4" key="1">
    <citation type="journal article" date="2020" name="mSystems">
        <title>Genome- and Community-Level Interaction Insights into Carbon Utilization and Element Cycling Functions of Hydrothermarchaeota in Hydrothermal Sediment.</title>
        <authorList>
            <person name="Zhou Z."/>
            <person name="Liu Y."/>
            <person name="Xu W."/>
            <person name="Pan J."/>
            <person name="Luo Z.H."/>
            <person name="Li M."/>
        </authorList>
    </citation>
    <scope>NUCLEOTIDE SEQUENCE [LARGE SCALE GENOMIC DNA]</scope>
    <source>
        <strain evidence="4">SpSt-70</strain>
    </source>
</reference>
<comment type="caution">
    <text evidence="4">The sequence shown here is derived from an EMBL/GenBank/DDBJ whole genome shotgun (WGS) entry which is preliminary data.</text>
</comment>
<dbReference type="GO" id="GO:0005524">
    <property type="term" value="F:ATP binding"/>
    <property type="evidence" value="ECO:0007669"/>
    <property type="project" value="UniProtKB-KW"/>
</dbReference>
<feature type="domain" description="TGS" evidence="3">
    <location>
        <begin position="249"/>
        <end position="332"/>
    </location>
</feature>
<evidence type="ECO:0000256" key="1">
    <source>
        <dbReference type="ARBA" id="ARBA00022741"/>
    </source>
</evidence>
<dbReference type="PROSITE" id="PS51880">
    <property type="entry name" value="TGS"/>
    <property type="match status" value="1"/>
</dbReference>
<dbReference type="SUPFAM" id="SSF81271">
    <property type="entry name" value="TGS-like"/>
    <property type="match status" value="1"/>
</dbReference>
<keyword evidence="1" id="KW-0547">Nucleotide-binding</keyword>
<proteinExistence type="predicted"/>
<dbReference type="AlphaFoldDB" id="A0A7C3KQX6"/>
<dbReference type="PANTHER" id="PTHR23305">
    <property type="entry name" value="OBG GTPASE FAMILY"/>
    <property type="match status" value="1"/>
</dbReference>
<evidence type="ECO:0000259" key="3">
    <source>
        <dbReference type="PROSITE" id="PS51880"/>
    </source>
</evidence>
<dbReference type="InterPro" id="IPR027417">
    <property type="entry name" value="P-loop_NTPase"/>
</dbReference>